<comment type="caution">
    <text evidence="2">The sequence shown here is derived from an EMBL/GenBank/DDBJ whole genome shotgun (WGS) entry which is preliminary data.</text>
</comment>
<keyword evidence="3" id="KW-1185">Reference proteome</keyword>
<evidence type="ECO:0000313" key="2">
    <source>
        <dbReference type="EMBL" id="GGI46605.1"/>
    </source>
</evidence>
<name>A0ABQ2BSL5_9BACL</name>
<feature type="domain" description="Transposase IS116/IS110/IS902 C-terminal" evidence="1">
    <location>
        <begin position="2"/>
        <end position="42"/>
    </location>
</feature>
<dbReference type="EMBL" id="BMHE01000006">
    <property type="protein sequence ID" value="GGI46605.1"/>
    <property type="molecule type" value="Genomic_DNA"/>
</dbReference>
<proteinExistence type="predicted"/>
<dbReference type="Proteomes" id="UP000615455">
    <property type="component" value="Unassembled WGS sequence"/>
</dbReference>
<evidence type="ECO:0000259" key="1">
    <source>
        <dbReference type="Pfam" id="PF02371"/>
    </source>
</evidence>
<dbReference type="Pfam" id="PF02371">
    <property type="entry name" value="Transposase_20"/>
    <property type="match status" value="1"/>
</dbReference>
<evidence type="ECO:0000313" key="3">
    <source>
        <dbReference type="Proteomes" id="UP000615455"/>
    </source>
</evidence>
<gene>
    <name evidence="2" type="ORF">GCM10008018_17930</name>
</gene>
<protein>
    <recommendedName>
        <fullName evidence="1">Transposase IS116/IS110/IS902 C-terminal domain-containing protein</fullName>
    </recommendedName>
</protein>
<accession>A0ABQ2BSL5</accession>
<sequence length="71" mass="7720">MLSIPGVGVVTIAGFLAEVGDINSYDHGQQIIRLAGLNLVENRVRMILCINSITQIEDKIVGRSRAVETIK</sequence>
<reference evidence="3" key="1">
    <citation type="journal article" date="2019" name="Int. J. Syst. Evol. Microbiol.">
        <title>The Global Catalogue of Microorganisms (GCM) 10K type strain sequencing project: providing services to taxonomists for standard genome sequencing and annotation.</title>
        <authorList>
            <consortium name="The Broad Institute Genomics Platform"/>
            <consortium name="The Broad Institute Genome Sequencing Center for Infectious Disease"/>
            <person name="Wu L."/>
            <person name="Ma J."/>
        </authorList>
    </citation>
    <scope>NUCLEOTIDE SEQUENCE [LARGE SCALE GENOMIC DNA]</scope>
    <source>
        <strain evidence="3">CGMCC 1.15043</strain>
    </source>
</reference>
<dbReference type="InterPro" id="IPR003346">
    <property type="entry name" value="Transposase_20"/>
</dbReference>
<organism evidence="2 3">
    <name type="scientific">Paenibacillus marchantiophytorum</name>
    <dbReference type="NCBI Taxonomy" id="1619310"/>
    <lineage>
        <taxon>Bacteria</taxon>
        <taxon>Bacillati</taxon>
        <taxon>Bacillota</taxon>
        <taxon>Bacilli</taxon>
        <taxon>Bacillales</taxon>
        <taxon>Paenibacillaceae</taxon>
        <taxon>Paenibacillus</taxon>
    </lineage>
</organism>